<proteinExistence type="predicted"/>
<gene>
    <name evidence="3" type="ORF">SAMN04488556_0848</name>
</gene>
<dbReference type="PRINTS" id="PR00412">
    <property type="entry name" value="EPOXHYDRLASE"/>
</dbReference>
<dbReference type="EMBL" id="FOZS01000001">
    <property type="protein sequence ID" value="SFS44857.1"/>
    <property type="molecule type" value="Genomic_DNA"/>
</dbReference>
<dbReference type="InterPro" id="IPR000639">
    <property type="entry name" value="Epox_hydrolase-like"/>
</dbReference>
<name>A0A1I6PX91_9EURY</name>
<dbReference type="OrthoDB" id="299757at2157"/>
<evidence type="ECO:0000259" key="2">
    <source>
        <dbReference type="Pfam" id="PF00561"/>
    </source>
</evidence>
<accession>A0A1I6PX91</accession>
<dbReference type="AlphaFoldDB" id="A0A1I6PX91"/>
<dbReference type="PRINTS" id="PR00111">
    <property type="entry name" value="ABHYDROLASE"/>
</dbReference>
<feature type="domain" description="AB hydrolase-1" evidence="2">
    <location>
        <begin position="36"/>
        <end position="281"/>
    </location>
</feature>
<dbReference type="SUPFAM" id="SSF53474">
    <property type="entry name" value="alpha/beta-Hydrolases"/>
    <property type="match status" value="1"/>
</dbReference>
<dbReference type="Proteomes" id="UP000199199">
    <property type="component" value="Unassembled WGS sequence"/>
</dbReference>
<sequence>MQTDASLLTDSSAESTYRDVNGVRLHVVAAGDEDGPLVVLLHGFPDFFYCWREQIEPLVEAGYRVLVPDQRGYNLSEKPDGVRSYRKSELVRDVVELVHSEGRESAHVVGHDWGASVAWELALRYPATVDRLGIVNVPHPAVLRHHVLSNPTQLKKSWYVFFFQLPRLPEWTCKRENFAFFERALRANASPGTFTDEDIARYRAAWRRPGALTATINWYRAAARHTASPPRDLVDAPTLVMWGEQDFALEPEMAPESLAYCEDGRLERFPETGHWVPHEEPEAVTALVLEHLGE</sequence>
<dbReference type="PANTHER" id="PTHR43329">
    <property type="entry name" value="EPOXIDE HYDROLASE"/>
    <property type="match status" value="1"/>
</dbReference>
<organism evidence="3 4">
    <name type="scientific">Halostagnicola kamekurae</name>
    <dbReference type="NCBI Taxonomy" id="619731"/>
    <lineage>
        <taxon>Archaea</taxon>
        <taxon>Methanobacteriati</taxon>
        <taxon>Methanobacteriota</taxon>
        <taxon>Stenosarchaea group</taxon>
        <taxon>Halobacteria</taxon>
        <taxon>Halobacteriales</taxon>
        <taxon>Natrialbaceae</taxon>
        <taxon>Halostagnicola</taxon>
    </lineage>
</organism>
<dbReference type="Pfam" id="PF00561">
    <property type="entry name" value="Abhydrolase_1"/>
    <property type="match status" value="1"/>
</dbReference>
<dbReference type="GO" id="GO:0016787">
    <property type="term" value="F:hydrolase activity"/>
    <property type="evidence" value="ECO:0007669"/>
    <property type="project" value="UniProtKB-KW"/>
</dbReference>
<dbReference type="InterPro" id="IPR000073">
    <property type="entry name" value="AB_hydrolase_1"/>
</dbReference>
<dbReference type="Gene3D" id="3.40.50.1820">
    <property type="entry name" value="alpha/beta hydrolase"/>
    <property type="match status" value="1"/>
</dbReference>
<protein>
    <submittedName>
        <fullName evidence="3">Pimeloyl-ACP methyl ester carboxylesterase</fullName>
    </submittedName>
</protein>
<dbReference type="RefSeq" id="WP_092901960.1">
    <property type="nucleotide sequence ID" value="NZ_FOZS01000001.1"/>
</dbReference>
<evidence type="ECO:0000313" key="3">
    <source>
        <dbReference type="EMBL" id="SFS44857.1"/>
    </source>
</evidence>
<dbReference type="InterPro" id="IPR029058">
    <property type="entry name" value="AB_hydrolase_fold"/>
</dbReference>
<evidence type="ECO:0000256" key="1">
    <source>
        <dbReference type="ARBA" id="ARBA00022801"/>
    </source>
</evidence>
<evidence type="ECO:0000313" key="4">
    <source>
        <dbReference type="Proteomes" id="UP000199199"/>
    </source>
</evidence>
<keyword evidence="4" id="KW-1185">Reference proteome</keyword>
<reference evidence="4" key="1">
    <citation type="submission" date="2016-10" db="EMBL/GenBank/DDBJ databases">
        <authorList>
            <person name="Varghese N."/>
            <person name="Submissions S."/>
        </authorList>
    </citation>
    <scope>NUCLEOTIDE SEQUENCE [LARGE SCALE GENOMIC DNA]</scope>
    <source>
        <strain evidence="4">DSM 22427</strain>
    </source>
</reference>
<keyword evidence="1" id="KW-0378">Hydrolase</keyword>